<dbReference type="CDD" id="cd06409">
    <property type="entry name" value="PB1_MUG70"/>
    <property type="match status" value="1"/>
</dbReference>
<dbReference type="PANTHER" id="PTHR48108">
    <property type="entry name" value="CBS DOMAIN-CONTAINING PROTEIN CBSX2, CHLOROPLASTIC"/>
    <property type="match status" value="1"/>
</dbReference>
<dbReference type="SMART" id="SM00116">
    <property type="entry name" value="CBS"/>
    <property type="match status" value="4"/>
</dbReference>
<name>A0ABX6EVH7_KLUMA</name>
<dbReference type="SUPFAM" id="SSF54277">
    <property type="entry name" value="CAD &amp; PB1 domains"/>
    <property type="match status" value="1"/>
</dbReference>
<dbReference type="CDD" id="cd17781">
    <property type="entry name" value="CBS_pair_MUG70_1"/>
    <property type="match status" value="1"/>
</dbReference>
<evidence type="ECO:0000313" key="7">
    <source>
        <dbReference type="Proteomes" id="UP000422736"/>
    </source>
</evidence>
<sequence>MSTPKSPIKRSQQESSIPPNSGVSESRKRQTKRDEAIRRKLENDLSKKKSGKSAANAATKKSPHSMKKGKSPSGPGTVLSLYPTEPVICKPSTTVYEAAQLMSARRENCILVVDYDDHDNTEEDSAVTGALLGIFTAKDLAFRVVGAGLKSSSITIDQIMTPHPLCATSDTLASEALNLMVERGFRHLPVIDADSHAIIGVLDITKCYQEAMEKLERMYDHSKKLHDAFNSISNEMGGFSGGNQPFEVVKYFEHLKSVMNGPTLETVLQDESTVPSYVNVKTSVQEAALLMKENHTTAVLVKNELNDVSGIFTSKDVVLRVIAAGLDPRTVSVIRVMTPQPDVAPKTMSIQHALRKMFDGHYLNLPVVDDGEIVGIVEVLKLTYATLSQIHLISDGESMTSQSQKSSMPNTPNKSPVAGPAWNKFWNGFDLMTDTSSVHSESIFSNGPPEISQTELDQFQLENSMHLNDSVSFVNEEASSLVGSSHITSQTDIRTALQSFKFKSLSNNRTHRVSLRPIEGVSKLLELIGEKLGSSDEIDILYVDDENDLVSITHDQDLIDCVLVHKNMNLDKIDLLVHYKFETVPQEAVTKLIQNRFSKNTRANPKQSSNFIPGISNETLLPAVIFALGASIAVIFSLARKR</sequence>
<evidence type="ECO:0000259" key="5">
    <source>
        <dbReference type="PROSITE" id="PS51371"/>
    </source>
</evidence>
<dbReference type="InterPro" id="IPR000270">
    <property type="entry name" value="PB1_dom"/>
</dbReference>
<dbReference type="CDD" id="cd17782">
    <property type="entry name" value="CBS_pair_MUG70_2"/>
    <property type="match status" value="1"/>
</dbReference>
<dbReference type="PANTHER" id="PTHR48108:SF26">
    <property type="entry name" value="CBS DOMAIN-CONTAINING PROTEIN DDB_G0289609"/>
    <property type="match status" value="1"/>
</dbReference>
<feature type="domain" description="CBS" evidence="5">
    <location>
        <begin position="271"/>
        <end position="328"/>
    </location>
</feature>
<feature type="region of interest" description="Disordered" evidence="3">
    <location>
        <begin position="396"/>
        <end position="417"/>
    </location>
</feature>
<gene>
    <name evidence="6" type="primary">mug70</name>
    <name evidence="6" type="ORF">FIM1_2324</name>
</gene>
<keyword evidence="4" id="KW-0472">Membrane</keyword>
<evidence type="ECO:0000313" key="6">
    <source>
        <dbReference type="EMBL" id="QGN15631.1"/>
    </source>
</evidence>
<dbReference type="SMART" id="SM00666">
    <property type="entry name" value="PB1"/>
    <property type="match status" value="1"/>
</dbReference>
<feature type="compositionally biased region" description="Polar residues" evidence="3">
    <location>
        <begin position="1"/>
        <end position="24"/>
    </location>
</feature>
<keyword evidence="4" id="KW-1133">Transmembrane helix</keyword>
<feature type="domain" description="CBS" evidence="5">
    <location>
        <begin position="337"/>
        <end position="393"/>
    </location>
</feature>
<evidence type="ECO:0000256" key="2">
    <source>
        <dbReference type="PROSITE-ProRule" id="PRU00703"/>
    </source>
</evidence>
<feature type="domain" description="CBS" evidence="5">
    <location>
        <begin position="81"/>
        <end position="151"/>
    </location>
</feature>
<dbReference type="Proteomes" id="UP000422736">
    <property type="component" value="Chromosome 3"/>
</dbReference>
<feature type="transmembrane region" description="Helical" evidence="4">
    <location>
        <begin position="620"/>
        <end position="639"/>
    </location>
</feature>
<proteinExistence type="predicted"/>
<dbReference type="SUPFAM" id="SSF54631">
    <property type="entry name" value="CBS-domain pair"/>
    <property type="match status" value="2"/>
</dbReference>
<evidence type="ECO:0000256" key="3">
    <source>
        <dbReference type="SAM" id="MobiDB-lite"/>
    </source>
</evidence>
<dbReference type="InterPro" id="IPR046342">
    <property type="entry name" value="CBS_dom_sf"/>
</dbReference>
<evidence type="ECO:0000256" key="4">
    <source>
        <dbReference type="SAM" id="Phobius"/>
    </source>
</evidence>
<keyword evidence="1" id="KW-0677">Repeat</keyword>
<dbReference type="InterPro" id="IPR000644">
    <property type="entry name" value="CBS_dom"/>
</dbReference>
<feature type="domain" description="CBS" evidence="5">
    <location>
        <begin position="160"/>
        <end position="217"/>
    </location>
</feature>
<feature type="compositionally biased region" description="Basic and acidic residues" evidence="3">
    <location>
        <begin position="25"/>
        <end position="47"/>
    </location>
</feature>
<keyword evidence="2" id="KW-0129">CBS domain</keyword>
<evidence type="ECO:0000256" key="1">
    <source>
        <dbReference type="ARBA" id="ARBA00022737"/>
    </source>
</evidence>
<reference evidence="6 7" key="1">
    <citation type="submission" date="2016-03" db="EMBL/GenBank/DDBJ databases">
        <title>How can Kluyveromyces marxianus grow so fast - potential evolutionary course in Saccharomyces Complex revealed by comparative genomics.</title>
        <authorList>
            <person name="Mo W."/>
            <person name="Lu W."/>
            <person name="Yang X."/>
            <person name="Qi J."/>
            <person name="Lv H."/>
        </authorList>
    </citation>
    <scope>NUCLEOTIDE SEQUENCE [LARGE SCALE GENOMIC DNA]</scope>
    <source>
        <strain evidence="6 7">FIM1</strain>
    </source>
</reference>
<feature type="compositionally biased region" description="Basic residues" evidence="3">
    <location>
        <begin position="61"/>
        <end position="70"/>
    </location>
</feature>
<feature type="compositionally biased region" description="Polar residues" evidence="3">
    <location>
        <begin position="396"/>
        <end position="414"/>
    </location>
</feature>
<keyword evidence="7" id="KW-1185">Reference proteome</keyword>
<dbReference type="InterPro" id="IPR051462">
    <property type="entry name" value="CBS_domain-containing"/>
</dbReference>
<dbReference type="Pfam" id="PF00571">
    <property type="entry name" value="CBS"/>
    <property type="match status" value="4"/>
</dbReference>
<dbReference type="Gene3D" id="3.10.580.10">
    <property type="entry name" value="CBS-domain"/>
    <property type="match status" value="2"/>
</dbReference>
<accession>A0ABX6EVH7</accession>
<dbReference type="EMBL" id="CP015056">
    <property type="protein sequence ID" value="QGN15631.1"/>
    <property type="molecule type" value="Genomic_DNA"/>
</dbReference>
<protein>
    <submittedName>
        <fullName evidence="6">Meiotically up-regulated gene 70 protein</fullName>
    </submittedName>
</protein>
<organism evidence="6 7">
    <name type="scientific">Kluyveromyces marxianus</name>
    <name type="common">Yeast</name>
    <name type="synonym">Candida kefyr</name>
    <dbReference type="NCBI Taxonomy" id="4911"/>
    <lineage>
        <taxon>Eukaryota</taxon>
        <taxon>Fungi</taxon>
        <taxon>Dikarya</taxon>
        <taxon>Ascomycota</taxon>
        <taxon>Saccharomycotina</taxon>
        <taxon>Saccharomycetes</taxon>
        <taxon>Saccharomycetales</taxon>
        <taxon>Saccharomycetaceae</taxon>
        <taxon>Kluyveromyces</taxon>
    </lineage>
</organism>
<feature type="region of interest" description="Disordered" evidence="3">
    <location>
        <begin position="1"/>
        <end position="78"/>
    </location>
</feature>
<keyword evidence="4" id="KW-0812">Transmembrane</keyword>
<dbReference type="Pfam" id="PF00564">
    <property type="entry name" value="PB1"/>
    <property type="match status" value="1"/>
</dbReference>
<dbReference type="PROSITE" id="PS51371">
    <property type="entry name" value="CBS"/>
    <property type="match status" value="4"/>
</dbReference>